<dbReference type="InterPro" id="IPR004217">
    <property type="entry name" value="Tim10-like"/>
</dbReference>
<dbReference type="SUPFAM" id="SSF144122">
    <property type="entry name" value="Tim10-like"/>
    <property type="match status" value="1"/>
</dbReference>
<keyword evidence="1" id="KW-0472">Membrane</keyword>
<comment type="function">
    <text evidence="1">Mitochondrial intermembrane chaperone that participates in the import and insertion of some multi-pass transmembrane proteins into the mitochondrial inner membrane. Also required for the transfer of beta-barrel precursors from the TOM complex to the sorting and assembly machinery (SAM complex) of the outer membrane. Acts as a chaperone-like protein that protects the hydrophobic precursors from aggregation and guide them through the mitochondrial intermembrane space.</text>
</comment>
<keyword evidence="4" id="KW-1185">Reference proteome</keyword>
<gene>
    <name evidence="3" type="primary">Tim13</name>
    <name evidence="3" type="ORF">GZH46_01023</name>
</gene>
<keyword evidence="1" id="KW-0143">Chaperone</keyword>
<reference evidence="3 4" key="1">
    <citation type="submission" date="2020-10" db="EMBL/GenBank/DDBJ databases">
        <authorList>
            <person name="Klimov P.B."/>
            <person name="Dyachkov S.M."/>
            <person name="Chetverikov P.E."/>
        </authorList>
    </citation>
    <scope>NUCLEOTIDE SEQUENCE [LARGE SCALE GENOMIC DNA]</scope>
    <source>
        <strain evidence="3">BMOC 18-1129-001#AD2665</strain>
        <tissue evidence="3">Entire mites</tissue>
    </source>
</reference>
<comment type="subunit">
    <text evidence="1">Heterohexamer.</text>
</comment>
<comment type="similarity">
    <text evidence="1">Belongs to the small Tim family.</text>
</comment>
<keyword evidence="1" id="KW-0496">Mitochondrion</keyword>
<dbReference type="Pfam" id="PF02953">
    <property type="entry name" value="zf-Tim10_DDP"/>
    <property type="match status" value="1"/>
</dbReference>
<comment type="subcellular location">
    <subcellularLocation>
        <location evidence="1">Mitochondrion inner membrane</location>
        <topology evidence="1">Peripheral membrane protein</topology>
        <orientation evidence="1">Intermembrane side</orientation>
    </subcellularLocation>
</comment>
<dbReference type="EMBL" id="JAIFTH010000147">
    <property type="protein sequence ID" value="KAG9510438.1"/>
    <property type="molecule type" value="Genomic_DNA"/>
</dbReference>
<feature type="non-terminal residue" evidence="3">
    <location>
        <position position="1"/>
    </location>
</feature>
<dbReference type="Proteomes" id="UP000825002">
    <property type="component" value="Unassembled WGS sequence"/>
</dbReference>
<evidence type="ECO:0000259" key="2">
    <source>
        <dbReference type="Pfam" id="PF02953"/>
    </source>
</evidence>
<comment type="caution">
    <text evidence="3">The sequence shown here is derived from an EMBL/GenBank/DDBJ whole genome shotgun (WGS) entry which is preliminary data.</text>
</comment>
<feature type="domain" description="Tim10-like" evidence="2">
    <location>
        <begin position="19"/>
        <end position="80"/>
    </location>
</feature>
<comment type="domain">
    <text evidence="1">The twin CX3C motif contains 4 conserved Cys residues that form 2 disulfide bonds in the mitochondrial intermembrane space.</text>
</comment>
<keyword evidence="1" id="KW-0811">Translocation</keyword>
<keyword evidence="1" id="KW-0999">Mitochondrion inner membrane</keyword>
<organism evidence="3 4">
    <name type="scientific">Fragariocoptes setiger</name>
    <dbReference type="NCBI Taxonomy" id="1670756"/>
    <lineage>
        <taxon>Eukaryota</taxon>
        <taxon>Metazoa</taxon>
        <taxon>Ecdysozoa</taxon>
        <taxon>Arthropoda</taxon>
        <taxon>Chelicerata</taxon>
        <taxon>Arachnida</taxon>
        <taxon>Acari</taxon>
        <taxon>Acariformes</taxon>
        <taxon>Trombidiformes</taxon>
        <taxon>Prostigmata</taxon>
        <taxon>Eupodina</taxon>
        <taxon>Eriophyoidea</taxon>
        <taxon>Phytoptidae</taxon>
        <taxon>Fragariocoptes</taxon>
    </lineage>
</organism>
<keyword evidence="1" id="KW-1015">Disulfide bond</keyword>
<evidence type="ECO:0000256" key="1">
    <source>
        <dbReference type="RuleBase" id="RU367043"/>
    </source>
</evidence>
<sequence length="90" mass="10114">MDISSLENLTPTQKDDLKKQLKAQLAAANFEELVNEISEKCFAKCVTKPASSLDSYEQRCLSNCMDRFLDSYNTVARAYTARVAKETGQQ</sequence>
<keyword evidence="1" id="KW-0653">Protein transport</keyword>
<proteinExistence type="inferred from homology"/>
<dbReference type="InterPro" id="IPR035427">
    <property type="entry name" value="Tim10-like_dom_sf"/>
</dbReference>
<keyword evidence="1" id="KW-0813">Transport</keyword>
<accession>A0ABQ7SAI6</accession>
<dbReference type="Gene3D" id="1.10.287.810">
    <property type="entry name" value="Mitochondrial import inner membrane translocase subunit tim13 like domains"/>
    <property type="match status" value="1"/>
</dbReference>
<name>A0ABQ7SAI6_9ACAR</name>
<evidence type="ECO:0000313" key="4">
    <source>
        <dbReference type="Proteomes" id="UP000825002"/>
    </source>
</evidence>
<protein>
    <recommendedName>
        <fullName evidence="1">Mitochondrial import inner membrane translocase subunit</fullName>
    </recommendedName>
</protein>
<evidence type="ECO:0000313" key="3">
    <source>
        <dbReference type="EMBL" id="KAG9510438.1"/>
    </source>
</evidence>